<dbReference type="Proteomes" id="UP000070444">
    <property type="component" value="Unassembled WGS sequence"/>
</dbReference>
<keyword evidence="10" id="KW-1185">Reference proteome</keyword>
<feature type="signal peptide" evidence="7">
    <location>
        <begin position="1"/>
        <end position="19"/>
    </location>
</feature>
<evidence type="ECO:0000256" key="4">
    <source>
        <dbReference type="ARBA" id="ARBA00023136"/>
    </source>
</evidence>
<gene>
    <name evidence="9" type="ORF">CONCODRAFT_56632</name>
</gene>
<evidence type="ECO:0000256" key="6">
    <source>
        <dbReference type="SAM" id="Phobius"/>
    </source>
</evidence>
<dbReference type="InterPro" id="IPR036869">
    <property type="entry name" value="J_dom_sf"/>
</dbReference>
<keyword evidence="1 6" id="KW-0812">Transmembrane</keyword>
<evidence type="ECO:0000259" key="8">
    <source>
        <dbReference type="PROSITE" id="PS50076"/>
    </source>
</evidence>
<accession>A0A137PB26</accession>
<dbReference type="PANTHER" id="PTHR44653">
    <property type="entry name" value="DNAJ HOMOLOG SUBFAMILY C MEMBER 1"/>
    <property type="match status" value="1"/>
</dbReference>
<dbReference type="Pfam" id="PF00226">
    <property type="entry name" value="DnaJ"/>
    <property type="match status" value="1"/>
</dbReference>
<evidence type="ECO:0000313" key="10">
    <source>
        <dbReference type="Proteomes" id="UP000070444"/>
    </source>
</evidence>
<keyword evidence="4 6" id="KW-0472">Membrane</keyword>
<dbReference type="AlphaFoldDB" id="A0A137PB26"/>
<protein>
    <recommendedName>
        <fullName evidence="8">J domain-containing protein</fullName>
    </recommendedName>
</protein>
<dbReference type="STRING" id="796925.A0A137PB26"/>
<evidence type="ECO:0000256" key="7">
    <source>
        <dbReference type="SAM" id="SignalP"/>
    </source>
</evidence>
<name>A0A137PB26_CONC2</name>
<proteinExistence type="predicted"/>
<dbReference type="OrthoDB" id="413400at2759"/>
<evidence type="ECO:0000256" key="3">
    <source>
        <dbReference type="ARBA" id="ARBA00022989"/>
    </source>
</evidence>
<dbReference type="GO" id="GO:0012505">
    <property type="term" value="C:endomembrane system"/>
    <property type="evidence" value="ECO:0007669"/>
    <property type="project" value="UniProtKB-SubCell"/>
</dbReference>
<dbReference type="SUPFAM" id="SSF46565">
    <property type="entry name" value="Chaperone J-domain"/>
    <property type="match status" value="1"/>
</dbReference>
<reference evidence="9 10" key="1">
    <citation type="journal article" date="2015" name="Genome Biol. Evol.">
        <title>Phylogenomic analyses indicate that early fungi evolved digesting cell walls of algal ancestors of land plants.</title>
        <authorList>
            <person name="Chang Y."/>
            <person name="Wang S."/>
            <person name="Sekimoto S."/>
            <person name="Aerts A.L."/>
            <person name="Choi C."/>
            <person name="Clum A."/>
            <person name="LaButti K.M."/>
            <person name="Lindquist E.A."/>
            <person name="Yee Ngan C."/>
            <person name="Ohm R.A."/>
            <person name="Salamov A.A."/>
            <person name="Grigoriev I.V."/>
            <person name="Spatafora J.W."/>
            <person name="Berbee M.L."/>
        </authorList>
    </citation>
    <scope>NUCLEOTIDE SEQUENCE [LARGE SCALE GENOMIC DNA]</scope>
    <source>
        <strain evidence="9 10">NRRL 28638</strain>
    </source>
</reference>
<evidence type="ECO:0000313" key="9">
    <source>
        <dbReference type="EMBL" id="KXN72132.1"/>
    </source>
</evidence>
<evidence type="ECO:0000256" key="5">
    <source>
        <dbReference type="ARBA" id="ARBA00037847"/>
    </source>
</evidence>
<dbReference type="PROSITE" id="PS50076">
    <property type="entry name" value="DNAJ_2"/>
    <property type="match status" value="1"/>
</dbReference>
<keyword evidence="3 6" id="KW-1133">Transmembrane helix</keyword>
<organism evidence="9 10">
    <name type="scientific">Conidiobolus coronatus (strain ATCC 28846 / CBS 209.66 / NRRL 28638)</name>
    <name type="common">Delacroixia coronata</name>
    <dbReference type="NCBI Taxonomy" id="796925"/>
    <lineage>
        <taxon>Eukaryota</taxon>
        <taxon>Fungi</taxon>
        <taxon>Fungi incertae sedis</taxon>
        <taxon>Zoopagomycota</taxon>
        <taxon>Entomophthoromycotina</taxon>
        <taxon>Entomophthoromycetes</taxon>
        <taxon>Entomophthorales</taxon>
        <taxon>Ancylistaceae</taxon>
        <taxon>Conidiobolus</taxon>
    </lineage>
</organism>
<evidence type="ECO:0000256" key="1">
    <source>
        <dbReference type="ARBA" id="ARBA00022692"/>
    </source>
</evidence>
<comment type="subcellular location">
    <subcellularLocation>
        <location evidence="5">Endomembrane system</location>
        <topology evidence="5">Single-pass membrane protein</topology>
    </subcellularLocation>
</comment>
<dbReference type="PANTHER" id="PTHR44653:SF2">
    <property type="entry name" value="DNAJ HOMOLOG SUBFAMILY C MEMBER 1"/>
    <property type="match status" value="1"/>
</dbReference>
<dbReference type="InterPro" id="IPR052606">
    <property type="entry name" value="DnaJ_domain_protein"/>
</dbReference>
<dbReference type="Gene3D" id="1.10.287.110">
    <property type="entry name" value="DnaJ domain"/>
    <property type="match status" value="1"/>
</dbReference>
<sequence>MKFTQILFQFIALLNLFSCFDKLDHEIFEIQQQLTKLEGPEATFYSVLKTKPEATERQIIKAYRKVSLAIHPDKVSPSDKKAIKKYALLTSISKMLKEPESRTRYDFYLKNGFPKWRGTGYLYNRYRPGLISAVIFLLAIASGTQYIISWVNYYRQKERLQYFLEEHQKELTPKNIKRIKKEYADNGYKVPTDEEIQNPPELNWELLEKPSVGNLIILNFLT</sequence>
<keyword evidence="2 7" id="KW-0732">Signal</keyword>
<feature type="transmembrane region" description="Helical" evidence="6">
    <location>
        <begin position="130"/>
        <end position="153"/>
    </location>
</feature>
<evidence type="ECO:0000256" key="2">
    <source>
        <dbReference type="ARBA" id="ARBA00022729"/>
    </source>
</evidence>
<dbReference type="PRINTS" id="PR00625">
    <property type="entry name" value="JDOMAIN"/>
</dbReference>
<feature type="chain" id="PRO_5007294677" description="J domain-containing protein" evidence="7">
    <location>
        <begin position="20"/>
        <end position="222"/>
    </location>
</feature>
<dbReference type="EMBL" id="KQ964459">
    <property type="protein sequence ID" value="KXN72132.1"/>
    <property type="molecule type" value="Genomic_DNA"/>
</dbReference>
<dbReference type="InterPro" id="IPR001623">
    <property type="entry name" value="DnaJ_domain"/>
</dbReference>
<dbReference type="CDD" id="cd06257">
    <property type="entry name" value="DnaJ"/>
    <property type="match status" value="1"/>
</dbReference>
<dbReference type="SMART" id="SM00271">
    <property type="entry name" value="DnaJ"/>
    <property type="match status" value="1"/>
</dbReference>
<feature type="domain" description="J" evidence="8">
    <location>
        <begin position="43"/>
        <end position="109"/>
    </location>
</feature>
<dbReference type="OMA" id="STISAWD"/>